<protein>
    <recommendedName>
        <fullName evidence="11">ABC transporter permease</fullName>
    </recommendedName>
</protein>
<feature type="domain" description="ABC3 transporter permease C-terminal" evidence="7">
    <location>
        <begin position="369"/>
        <end position="485"/>
    </location>
</feature>
<comment type="caution">
    <text evidence="9">The sequence shown here is derived from an EMBL/GenBank/DDBJ whole genome shotgun (WGS) entry which is preliminary data.</text>
</comment>
<evidence type="ECO:0000256" key="3">
    <source>
        <dbReference type="ARBA" id="ARBA00022692"/>
    </source>
</evidence>
<keyword evidence="4 6" id="KW-1133">Transmembrane helix</keyword>
<dbReference type="GO" id="GO:0022857">
    <property type="term" value="F:transmembrane transporter activity"/>
    <property type="evidence" value="ECO:0007669"/>
    <property type="project" value="TreeGrafter"/>
</dbReference>
<feature type="domain" description="MacB-like periplasmic core" evidence="8">
    <location>
        <begin position="513"/>
        <end position="673"/>
    </location>
</feature>
<sequence>MPQFDHEPPKWALWFLQLYCKPRIREIIEGDAYELFYKRVETDGLKAAKRKFGWDVLRFFRPKYIKGLEDINSLNNIAMFKNYFKISVRSLVRQKFFSIINISGLSLGLAACLLIMLYITNELSYDNFHKDVDRVYRIANGQSGQYTPARLGAQSKMDFPEIEEVVRLSGPYDQTFKVNNQIFKEGEGFSADSTFHKIFTVSFIEGNPDKALTEPNSIILTKSLAAKLFPNQEAYGQLLTVGGNSIKVTGVVADPPNNTHFHYGFIESFPHESWITVGNWTGNNFFTYAKLVSGATPESVEAKYPDFVAKYVGPDLVKYTGHANYEEYLADGGRERTFTLKPMEDLHLYYPHMALGSQGDINNVYIFSAVAFFILLVASINFMNLSTARSAARSKEVGMRKVLGSRRKQLVHQFLVESMLISLVAMILSLGLASLFLDGFNQLANRNFSYSDLLALGTLSKLLGLVLVVGLLAGSYPAFYLSGFQPLRALKGESKIGGGNVFLRKGLVAFQFAISIFLIISTMVVFSQLRFMGQKKLGFQPEQIMVVKHTGVLEDNLGAFKNQLLQDPNIESISLTDRYVSDRISDWGYTTMEDNPRSFSLMNLFTTDEYLETMGLELVEGRFYSNDLASDSASVVINEATKKALAFDEVLGKKLSRGDGEDYTIIGVVRDFNYASLKRSVDPLILRRMFEDGRLEADWYGGDFLSLKVTGNFGETVKQVESEWSAMVQDEPFDFIFLDDSFNSLYEEERRFGKLFTVSSGLAIAIACLGLFALAAFTLERRRKEIAVRKVLGATVKNLTLLVVSDFTKLVVIGAVISIPVGYWVMNDWLATFAYQININNPLLYLAPVIVVAIIAWLTVGFQSVKTATGNPVKALRSE</sequence>
<keyword evidence="2" id="KW-1003">Cell membrane</keyword>
<feature type="transmembrane region" description="Helical" evidence="6">
    <location>
        <begin position="364"/>
        <end position="385"/>
    </location>
</feature>
<evidence type="ECO:0000259" key="7">
    <source>
        <dbReference type="Pfam" id="PF02687"/>
    </source>
</evidence>
<dbReference type="AlphaFoldDB" id="A0A150X266"/>
<dbReference type="Proteomes" id="UP000075615">
    <property type="component" value="Unassembled WGS sequence"/>
</dbReference>
<dbReference type="Pfam" id="PF02687">
    <property type="entry name" value="FtsX"/>
    <property type="match status" value="2"/>
</dbReference>
<dbReference type="InterPro" id="IPR003838">
    <property type="entry name" value="ABC3_permease_C"/>
</dbReference>
<feature type="transmembrane region" description="Helical" evidence="6">
    <location>
        <begin position="843"/>
        <end position="862"/>
    </location>
</feature>
<dbReference type="InterPro" id="IPR025857">
    <property type="entry name" value="MacB_PCD"/>
</dbReference>
<dbReference type="STRING" id="296218.AWN68_08220"/>
<gene>
    <name evidence="9" type="ORF">AWN68_08220</name>
</gene>
<keyword evidence="3 6" id="KW-0812">Transmembrane</keyword>
<feature type="transmembrane region" description="Helical" evidence="6">
    <location>
        <begin position="755"/>
        <end position="779"/>
    </location>
</feature>
<keyword evidence="5 6" id="KW-0472">Membrane</keyword>
<dbReference type="InterPro" id="IPR047699">
    <property type="entry name" value="Permease_put_prefix"/>
</dbReference>
<comment type="subcellular location">
    <subcellularLocation>
        <location evidence="1">Cell membrane</location>
        <topology evidence="1">Multi-pass membrane protein</topology>
    </subcellularLocation>
</comment>
<evidence type="ECO:0000256" key="4">
    <source>
        <dbReference type="ARBA" id="ARBA00022989"/>
    </source>
</evidence>
<dbReference type="GO" id="GO:0005886">
    <property type="term" value="C:plasma membrane"/>
    <property type="evidence" value="ECO:0007669"/>
    <property type="project" value="UniProtKB-SubCell"/>
</dbReference>
<dbReference type="PANTHER" id="PTHR30572">
    <property type="entry name" value="MEMBRANE COMPONENT OF TRANSPORTER-RELATED"/>
    <property type="match status" value="1"/>
</dbReference>
<evidence type="ECO:0000313" key="9">
    <source>
        <dbReference type="EMBL" id="KYG72682.1"/>
    </source>
</evidence>
<evidence type="ECO:0000256" key="5">
    <source>
        <dbReference type="ARBA" id="ARBA00023136"/>
    </source>
</evidence>
<name>A0A150X266_9BACT</name>
<feature type="domain" description="ABC3 transporter permease C-terminal" evidence="7">
    <location>
        <begin position="759"/>
        <end position="871"/>
    </location>
</feature>
<organism evidence="9 10">
    <name type="scientific">Roseivirga echinicomitans</name>
    <dbReference type="NCBI Taxonomy" id="296218"/>
    <lineage>
        <taxon>Bacteria</taxon>
        <taxon>Pseudomonadati</taxon>
        <taxon>Bacteroidota</taxon>
        <taxon>Cytophagia</taxon>
        <taxon>Cytophagales</taxon>
        <taxon>Roseivirgaceae</taxon>
        <taxon>Roseivirga</taxon>
    </lineage>
</organism>
<proteinExistence type="predicted"/>
<feature type="transmembrane region" description="Helical" evidence="6">
    <location>
        <begin position="96"/>
        <end position="119"/>
    </location>
</feature>
<dbReference type="EMBL" id="LRDB01000050">
    <property type="protein sequence ID" value="KYG72682.1"/>
    <property type="molecule type" value="Genomic_DNA"/>
</dbReference>
<feature type="transmembrane region" description="Helical" evidence="6">
    <location>
        <begin position="414"/>
        <end position="437"/>
    </location>
</feature>
<dbReference type="PANTHER" id="PTHR30572:SF18">
    <property type="entry name" value="ABC-TYPE MACROLIDE FAMILY EXPORT SYSTEM PERMEASE COMPONENT 2"/>
    <property type="match status" value="1"/>
</dbReference>
<dbReference type="Pfam" id="PF12704">
    <property type="entry name" value="MacB_PCD"/>
    <property type="match status" value="2"/>
</dbReference>
<dbReference type="InterPro" id="IPR050250">
    <property type="entry name" value="Macrolide_Exporter_MacB"/>
</dbReference>
<evidence type="ECO:0000259" key="8">
    <source>
        <dbReference type="Pfam" id="PF12704"/>
    </source>
</evidence>
<evidence type="ECO:0008006" key="11">
    <source>
        <dbReference type="Google" id="ProtNLM"/>
    </source>
</evidence>
<dbReference type="NCBIfam" id="NF038404">
    <property type="entry name" value="perm_prefix_2"/>
    <property type="match status" value="1"/>
</dbReference>
<feature type="transmembrane region" description="Helical" evidence="6">
    <location>
        <begin position="799"/>
        <end position="823"/>
    </location>
</feature>
<feature type="transmembrane region" description="Helical" evidence="6">
    <location>
        <begin position="502"/>
        <end position="526"/>
    </location>
</feature>
<evidence type="ECO:0000313" key="10">
    <source>
        <dbReference type="Proteomes" id="UP000075615"/>
    </source>
</evidence>
<keyword evidence="10" id="KW-1185">Reference proteome</keyword>
<evidence type="ECO:0000256" key="2">
    <source>
        <dbReference type="ARBA" id="ARBA00022475"/>
    </source>
</evidence>
<evidence type="ECO:0000256" key="6">
    <source>
        <dbReference type="SAM" id="Phobius"/>
    </source>
</evidence>
<dbReference type="RefSeq" id="WP_068417046.1">
    <property type="nucleotide sequence ID" value="NZ_LRDB01000050.1"/>
</dbReference>
<accession>A0A150X266</accession>
<feature type="transmembrane region" description="Helical" evidence="6">
    <location>
        <begin position="462"/>
        <end position="481"/>
    </location>
</feature>
<feature type="domain" description="MacB-like periplasmic core" evidence="8">
    <location>
        <begin position="98"/>
        <end position="303"/>
    </location>
</feature>
<evidence type="ECO:0000256" key="1">
    <source>
        <dbReference type="ARBA" id="ARBA00004651"/>
    </source>
</evidence>
<dbReference type="OrthoDB" id="5933722at2"/>
<reference evidence="9 10" key="1">
    <citation type="submission" date="2016-01" db="EMBL/GenBank/DDBJ databases">
        <title>Genome sequencing of Roseivirga echinicomitans KMM 6058.</title>
        <authorList>
            <person name="Selvaratnam C."/>
            <person name="Thevarajoo S."/>
            <person name="Goh K.M."/>
            <person name="Ee R."/>
            <person name="Chan K.-G."/>
            <person name="Chong C.S."/>
        </authorList>
    </citation>
    <scope>NUCLEOTIDE SEQUENCE [LARGE SCALE GENOMIC DNA]</scope>
    <source>
        <strain evidence="9 10">KMM 6058</strain>
    </source>
</reference>